<evidence type="ECO:0000313" key="3">
    <source>
        <dbReference type="EMBL" id="MDJ1371134.1"/>
    </source>
</evidence>
<accession>A0ABT7C7I6</accession>
<evidence type="ECO:0000256" key="1">
    <source>
        <dbReference type="SAM" id="MobiDB-lite"/>
    </source>
</evidence>
<dbReference type="InterPro" id="IPR021449">
    <property type="entry name" value="DUF3099"/>
</dbReference>
<sequence length="177" mass="19956">MARPMPRLPPVISTVRCVVIKLLGRKRDIWPIVLGRGVGLSCRMERVSLMSRQVPNITSIGESEEEERRHRTRQYLLTMAFRSVCVLLMVFVRGPMLFVVAAGAIFLPWIAVVIANHVRERKIRPVERPDAAAVVKYAEPVRSNEWYEPRDSANDDAPSSEAKDGGATNASHREEKP</sequence>
<comment type="caution">
    <text evidence="3">The sequence shown here is derived from an EMBL/GenBank/DDBJ whole genome shotgun (WGS) entry which is preliminary data.</text>
</comment>
<dbReference type="EMBL" id="PXVD01000009">
    <property type="protein sequence ID" value="MDJ1371134.1"/>
    <property type="molecule type" value="Genomic_DNA"/>
</dbReference>
<proteinExistence type="predicted"/>
<feature type="transmembrane region" description="Helical" evidence="2">
    <location>
        <begin position="75"/>
        <end position="92"/>
    </location>
</feature>
<keyword evidence="4" id="KW-1185">Reference proteome</keyword>
<gene>
    <name evidence="3" type="ORF">C7K25_07105</name>
</gene>
<keyword evidence="2" id="KW-0812">Transmembrane</keyword>
<feature type="region of interest" description="Disordered" evidence="1">
    <location>
        <begin position="146"/>
        <end position="177"/>
    </location>
</feature>
<name>A0ABT7C7I6_9MICO</name>
<dbReference type="Pfam" id="PF11298">
    <property type="entry name" value="DUF3099"/>
    <property type="match status" value="1"/>
</dbReference>
<feature type="transmembrane region" description="Helical" evidence="2">
    <location>
        <begin position="98"/>
        <end position="118"/>
    </location>
</feature>
<evidence type="ECO:0000313" key="4">
    <source>
        <dbReference type="Proteomes" id="UP001170379"/>
    </source>
</evidence>
<dbReference type="Proteomes" id="UP001170379">
    <property type="component" value="Unassembled WGS sequence"/>
</dbReference>
<keyword evidence="2" id="KW-1133">Transmembrane helix</keyword>
<protein>
    <submittedName>
        <fullName evidence="3">DUF3099 domain-containing protein</fullName>
    </submittedName>
</protein>
<evidence type="ECO:0000256" key="2">
    <source>
        <dbReference type="SAM" id="Phobius"/>
    </source>
</evidence>
<reference evidence="3" key="2">
    <citation type="journal article" date="2022" name="Sci. Rep.">
        <title>In silico prediction of the enzymes involved in the degradation of the herbicide molinate by Gulosibacter molinativorax ON4T.</title>
        <authorList>
            <person name="Lopes A.R."/>
            <person name="Bunin E."/>
            <person name="Viana A.T."/>
            <person name="Froufe H."/>
            <person name="Munoz-Merida A."/>
            <person name="Pinho D."/>
            <person name="Figueiredo J."/>
            <person name="Barroso C."/>
            <person name="Vaz-Moreira I."/>
            <person name="Bellanger X."/>
            <person name="Egas C."/>
            <person name="Nunes O.C."/>
        </authorList>
    </citation>
    <scope>NUCLEOTIDE SEQUENCE</scope>
    <source>
        <strain evidence="3">ON4</strain>
    </source>
</reference>
<organism evidence="3 4">
    <name type="scientific">Gulosibacter molinativorax</name>
    <dbReference type="NCBI Taxonomy" id="256821"/>
    <lineage>
        <taxon>Bacteria</taxon>
        <taxon>Bacillati</taxon>
        <taxon>Actinomycetota</taxon>
        <taxon>Actinomycetes</taxon>
        <taxon>Micrococcales</taxon>
        <taxon>Microbacteriaceae</taxon>
        <taxon>Gulosibacter</taxon>
    </lineage>
</organism>
<keyword evidence="2" id="KW-0472">Membrane</keyword>
<reference evidence="3" key="1">
    <citation type="submission" date="2018-03" db="EMBL/GenBank/DDBJ databases">
        <authorList>
            <person name="Nunes O.C."/>
            <person name="Lopes A.R."/>
            <person name="Froufe H."/>
            <person name="Munoz-Merida A."/>
            <person name="Barroso C."/>
            <person name="Egas C."/>
        </authorList>
    </citation>
    <scope>NUCLEOTIDE SEQUENCE</scope>
    <source>
        <strain evidence="3">ON4</strain>
    </source>
</reference>